<sequence length="121" mass="13437">MGLISINTLICKSVWFLRVTHPGPSLISRPTEMTMTTLVSSHLFLCSLNIFFIKTLLNSSYCTLYCILNTNMYIRNALLIRLLKILRQPTTGFAFLGAHQVGASQPGDSAGFRVSLSQKPN</sequence>
<name>A0A3R7H6N9_CLOSI</name>
<dbReference type="Proteomes" id="UP000286415">
    <property type="component" value="Unassembled WGS sequence"/>
</dbReference>
<gene>
    <name evidence="1" type="ORF">CSKR_106056</name>
</gene>
<protein>
    <submittedName>
        <fullName evidence="1">Uncharacterized protein</fullName>
    </submittedName>
</protein>
<organism evidence="1 2">
    <name type="scientific">Clonorchis sinensis</name>
    <name type="common">Chinese liver fluke</name>
    <dbReference type="NCBI Taxonomy" id="79923"/>
    <lineage>
        <taxon>Eukaryota</taxon>
        <taxon>Metazoa</taxon>
        <taxon>Spiralia</taxon>
        <taxon>Lophotrochozoa</taxon>
        <taxon>Platyhelminthes</taxon>
        <taxon>Trematoda</taxon>
        <taxon>Digenea</taxon>
        <taxon>Opisthorchiida</taxon>
        <taxon>Opisthorchiata</taxon>
        <taxon>Opisthorchiidae</taxon>
        <taxon>Clonorchis</taxon>
    </lineage>
</organism>
<comment type="caution">
    <text evidence="1">The sequence shown here is derived from an EMBL/GenBank/DDBJ whole genome shotgun (WGS) entry which is preliminary data.</text>
</comment>
<accession>A0A3R7H6N9</accession>
<reference evidence="1 2" key="1">
    <citation type="journal article" date="2018" name="Biotechnol. Adv.">
        <title>Improved genomic resources and new bioinformatic workflow for the carcinogenic parasite Clonorchis sinensis: Biotechnological implications.</title>
        <authorList>
            <person name="Wang D."/>
            <person name="Korhonen P.K."/>
            <person name="Gasser R.B."/>
            <person name="Young N.D."/>
        </authorList>
    </citation>
    <scope>NUCLEOTIDE SEQUENCE [LARGE SCALE GENOMIC DNA]</scope>
    <source>
        <strain evidence="1">Cs-k2</strain>
    </source>
</reference>
<evidence type="ECO:0000313" key="2">
    <source>
        <dbReference type="Proteomes" id="UP000286415"/>
    </source>
</evidence>
<keyword evidence="2" id="KW-1185">Reference proteome</keyword>
<evidence type="ECO:0000313" key="1">
    <source>
        <dbReference type="EMBL" id="KAG5445802.1"/>
    </source>
</evidence>
<proteinExistence type="predicted"/>
<dbReference type="InParanoid" id="A0A3R7H6N9"/>
<dbReference type="EMBL" id="NIRI02000056">
    <property type="protein sequence ID" value="KAG5445802.1"/>
    <property type="molecule type" value="Genomic_DNA"/>
</dbReference>
<dbReference type="AlphaFoldDB" id="A0A3R7H6N9"/>
<reference evidence="1 2" key="2">
    <citation type="journal article" date="2021" name="Genomics">
        <title>High-quality reference genome for Clonorchis sinensis.</title>
        <authorList>
            <person name="Young N.D."/>
            <person name="Stroehlein A.J."/>
            <person name="Kinkar L."/>
            <person name="Wang T."/>
            <person name="Sohn W.M."/>
            <person name="Chang B.C.H."/>
            <person name="Kaur P."/>
            <person name="Weisz D."/>
            <person name="Dudchenko O."/>
            <person name="Aiden E.L."/>
            <person name="Korhonen P.K."/>
            <person name="Gasser R.B."/>
        </authorList>
    </citation>
    <scope>NUCLEOTIDE SEQUENCE [LARGE SCALE GENOMIC DNA]</scope>
    <source>
        <strain evidence="1">Cs-k2</strain>
    </source>
</reference>